<reference evidence="1 2" key="1">
    <citation type="submission" date="2020-08" db="EMBL/GenBank/DDBJ databases">
        <title>Genomic Encyclopedia of Type Strains, Phase IV (KMG-IV): sequencing the most valuable type-strain genomes for metagenomic binning, comparative biology and taxonomic classification.</title>
        <authorList>
            <person name="Goeker M."/>
        </authorList>
    </citation>
    <scope>NUCLEOTIDE SEQUENCE [LARGE SCALE GENOMIC DNA]</scope>
    <source>
        <strain evidence="1 2">DSM 4737</strain>
    </source>
</reference>
<comment type="caution">
    <text evidence="1">The sequence shown here is derived from an EMBL/GenBank/DDBJ whole genome shotgun (WGS) entry which is preliminary data.</text>
</comment>
<evidence type="ECO:0008006" key="3">
    <source>
        <dbReference type="Google" id="ProtNLM"/>
    </source>
</evidence>
<protein>
    <recommendedName>
        <fullName evidence="3">DUF2267 domain-containing protein</fullName>
    </recommendedName>
</protein>
<name>A0A7W9CKZ3_9CAUL</name>
<dbReference type="RefSeq" id="WP_183214329.1">
    <property type="nucleotide sequence ID" value="NZ_JACHOR010000005.1"/>
</dbReference>
<evidence type="ECO:0000313" key="2">
    <source>
        <dbReference type="Proteomes" id="UP000545037"/>
    </source>
</evidence>
<evidence type="ECO:0000313" key="1">
    <source>
        <dbReference type="EMBL" id="MBB5747348.1"/>
    </source>
</evidence>
<dbReference type="AlphaFoldDB" id="A0A7W9CKZ3"/>
<proteinExistence type="predicted"/>
<accession>A0A7W9CKZ3</accession>
<gene>
    <name evidence="1" type="ORF">GGR13_002969</name>
</gene>
<dbReference type="Proteomes" id="UP000545037">
    <property type="component" value="Unassembled WGS sequence"/>
</dbReference>
<sequence>MSPQTQPTLTFDTLIARAAEAVDLTPGQVRAALTGALGLLDKHADRGPLADLYAALPGAEHAAGSPEARPRGGGLFGGLMKSAGGVSGAAIADAMGALDGMKRIGVDKDDLKRLLPVAREQVTQATGQDLLGDVIRTVPGVGPMLGG</sequence>
<dbReference type="EMBL" id="JACHOR010000005">
    <property type="protein sequence ID" value="MBB5747348.1"/>
    <property type="molecule type" value="Genomic_DNA"/>
</dbReference>
<keyword evidence="2" id="KW-1185">Reference proteome</keyword>
<organism evidence="1 2">
    <name type="scientific">Brevundimonas variabilis</name>
    <dbReference type="NCBI Taxonomy" id="74312"/>
    <lineage>
        <taxon>Bacteria</taxon>
        <taxon>Pseudomonadati</taxon>
        <taxon>Pseudomonadota</taxon>
        <taxon>Alphaproteobacteria</taxon>
        <taxon>Caulobacterales</taxon>
        <taxon>Caulobacteraceae</taxon>
        <taxon>Brevundimonas</taxon>
    </lineage>
</organism>